<name>A0A410QDK6_9FIRM</name>
<dbReference type="InterPro" id="IPR051202">
    <property type="entry name" value="Peptidase_C40"/>
</dbReference>
<keyword evidence="3" id="KW-0378">Hydrolase</keyword>
<dbReference type="AlphaFoldDB" id="A0A410QDK6"/>
<keyword evidence="2" id="KW-0645">Protease</keyword>
<organism evidence="6 7">
    <name type="scientific">Acidilutibacter cellobiosedens</name>
    <dbReference type="NCBI Taxonomy" id="2507161"/>
    <lineage>
        <taxon>Bacteria</taxon>
        <taxon>Bacillati</taxon>
        <taxon>Bacillota</taxon>
        <taxon>Tissierellia</taxon>
        <taxon>Tissierellales</taxon>
        <taxon>Acidilutibacteraceae</taxon>
        <taxon>Acidilutibacter</taxon>
    </lineage>
</organism>
<dbReference type="OrthoDB" id="9808890at2"/>
<protein>
    <submittedName>
        <fullName evidence="6">NlpC/P60 family protein</fullName>
    </submittedName>
</protein>
<feature type="domain" description="NlpC/P60" evidence="5">
    <location>
        <begin position="224"/>
        <end position="347"/>
    </location>
</feature>
<dbReference type="PANTHER" id="PTHR47053">
    <property type="entry name" value="MUREIN DD-ENDOPEPTIDASE MEPH-RELATED"/>
    <property type="match status" value="1"/>
</dbReference>
<dbReference type="InterPro" id="IPR000064">
    <property type="entry name" value="NLP_P60_dom"/>
</dbReference>
<evidence type="ECO:0000256" key="1">
    <source>
        <dbReference type="ARBA" id="ARBA00007074"/>
    </source>
</evidence>
<evidence type="ECO:0000313" key="7">
    <source>
        <dbReference type="Proteomes" id="UP000287969"/>
    </source>
</evidence>
<dbReference type="PANTHER" id="PTHR47053:SF1">
    <property type="entry name" value="MUREIN DD-ENDOPEPTIDASE MEPH-RELATED"/>
    <property type="match status" value="1"/>
</dbReference>
<dbReference type="Gene3D" id="3.90.1720.10">
    <property type="entry name" value="endopeptidase domain like (from Nostoc punctiforme)"/>
    <property type="match status" value="1"/>
</dbReference>
<reference evidence="7" key="1">
    <citation type="submission" date="2019-01" db="EMBL/GenBank/DDBJ databases">
        <title>Draft genomes of a novel of Sporanaerobacter strains.</title>
        <authorList>
            <person name="Ma S."/>
        </authorList>
    </citation>
    <scope>NUCLEOTIDE SEQUENCE [LARGE SCALE GENOMIC DNA]</scope>
    <source>
        <strain evidence="7">NJN-17</strain>
    </source>
</reference>
<dbReference type="EMBL" id="CP035282">
    <property type="protein sequence ID" value="QAT62122.1"/>
    <property type="molecule type" value="Genomic_DNA"/>
</dbReference>
<dbReference type="Proteomes" id="UP000287969">
    <property type="component" value="Chromosome"/>
</dbReference>
<keyword evidence="4" id="KW-0788">Thiol protease</keyword>
<evidence type="ECO:0000256" key="3">
    <source>
        <dbReference type="ARBA" id="ARBA00022801"/>
    </source>
</evidence>
<evidence type="ECO:0000256" key="4">
    <source>
        <dbReference type="ARBA" id="ARBA00022807"/>
    </source>
</evidence>
<evidence type="ECO:0000313" key="6">
    <source>
        <dbReference type="EMBL" id="QAT62122.1"/>
    </source>
</evidence>
<sequence>MLMQGKRNYLWILVLIGMISISSLADTGIFVKDFFTNDNKNNPLFAEAEEVEIKEENESTYIIEKNSIGYEIPREYILKVPVNKNYIVIDNSINIVDKPDINGKVLVSLKKGDIAYLERISGDFGYFSLNSGTKGFALLKGFELYNNEQKADALLGISKVSTVLKSNNVYYVLAKGEEVLLRKNGDNSFVVVDEYGNEFKAPEGSVEISQKANISSRSMISRRSSSLSKIVSTAYSLVGSPYAYSGTGERGYDCSGFTYSVYKKSIGIELPRSSRDQVNMGLSVNKSDLIPGDLLFFNTSGSGISHVGLYVGDGKMIHASSGAKKVQVTSISESYYVKRYISAKRIITN</sequence>
<comment type="similarity">
    <text evidence="1">Belongs to the peptidase C40 family.</text>
</comment>
<accession>A0A410QDK6</accession>
<dbReference type="GO" id="GO:0006508">
    <property type="term" value="P:proteolysis"/>
    <property type="evidence" value="ECO:0007669"/>
    <property type="project" value="UniProtKB-KW"/>
</dbReference>
<dbReference type="InterPro" id="IPR038765">
    <property type="entry name" value="Papain-like_cys_pep_sf"/>
</dbReference>
<dbReference type="Pfam" id="PF00877">
    <property type="entry name" value="NLPC_P60"/>
    <property type="match status" value="1"/>
</dbReference>
<proteinExistence type="inferred from homology"/>
<dbReference type="PROSITE" id="PS51935">
    <property type="entry name" value="NLPC_P60"/>
    <property type="match status" value="1"/>
</dbReference>
<evidence type="ECO:0000259" key="5">
    <source>
        <dbReference type="PROSITE" id="PS51935"/>
    </source>
</evidence>
<dbReference type="SUPFAM" id="SSF54001">
    <property type="entry name" value="Cysteine proteinases"/>
    <property type="match status" value="1"/>
</dbReference>
<keyword evidence="7" id="KW-1185">Reference proteome</keyword>
<dbReference type="GO" id="GO:0008234">
    <property type="term" value="F:cysteine-type peptidase activity"/>
    <property type="evidence" value="ECO:0007669"/>
    <property type="project" value="UniProtKB-KW"/>
</dbReference>
<gene>
    <name evidence="6" type="ORF">EQM13_11255</name>
</gene>
<evidence type="ECO:0000256" key="2">
    <source>
        <dbReference type="ARBA" id="ARBA00022670"/>
    </source>
</evidence>
<dbReference type="KEGG" id="spoa:EQM13_11255"/>